<gene>
    <name evidence="2" type="ORF">JP32_06500</name>
    <name evidence="3" type="ORF">QP018_09745</name>
</gene>
<dbReference type="RefSeq" id="WP_021461944.1">
    <property type="nucleotide sequence ID" value="NZ_AP035889.1"/>
</dbReference>
<dbReference type="CDD" id="cd00093">
    <property type="entry name" value="HTH_XRE"/>
    <property type="match status" value="1"/>
</dbReference>
<dbReference type="SUPFAM" id="SSF47413">
    <property type="entry name" value="lambda repressor-like DNA-binding domains"/>
    <property type="match status" value="1"/>
</dbReference>
<dbReference type="Proteomes" id="UP000030526">
    <property type="component" value="Unassembled WGS sequence"/>
</dbReference>
<dbReference type="InterPro" id="IPR001387">
    <property type="entry name" value="Cro/C1-type_HTH"/>
</dbReference>
<proteinExistence type="predicted"/>
<evidence type="ECO:0000313" key="3">
    <source>
        <dbReference type="EMBL" id="WIM79045.1"/>
    </source>
</evidence>
<reference evidence="2 4" key="1">
    <citation type="submission" date="2014-08" db="EMBL/GenBank/DDBJ databases">
        <title>Chaperone-usher fimbriae in a diverse selection of Gallibacterium genomes.</title>
        <authorList>
            <person name="Kudirkiene E."/>
            <person name="Bager R.J."/>
            <person name="Johnson T.J."/>
            <person name="Bojesen A.M."/>
        </authorList>
    </citation>
    <scope>NUCLEOTIDE SEQUENCE [LARGE SCALE GENOMIC DNA]</scope>
    <source>
        <strain evidence="2 4">20558/3kl.</strain>
    </source>
</reference>
<evidence type="ECO:0000313" key="5">
    <source>
        <dbReference type="Proteomes" id="UP001226750"/>
    </source>
</evidence>
<sequence length="139" mass="16127">MNEKEKFAANLRQAMIRKGFPLKPSVLETIFNLKYEGQYITPQAASQWLNGKMIPRLDKLKTLAIVLNVDLSELVPPNKLQKLQAAELKRIGTPEELRWENIATQQDKALFSHFLDLPEQQRNVVREVIMALYKQHCKK</sequence>
<dbReference type="PROSITE" id="PS50943">
    <property type="entry name" value="HTH_CROC1"/>
    <property type="match status" value="1"/>
</dbReference>
<dbReference type="Gene3D" id="1.10.260.40">
    <property type="entry name" value="lambda repressor-like DNA-binding domains"/>
    <property type="match status" value="1"/>
</dbReference>
<protein>
    <submittedName>
        <fullName evidence="3">Helix-turn-helix domain-containing protein</fullName>
    </submittedName>
</protein>
<dbReference type="Pfam" id="PF01381">
    <property type="entry name" value="HTH_3"/>
    <property type="match status" value="1"/>
</dbReference>
<dbReference type="Proteomes" id="UP001226750">
    <property type="component" value="Chromosome"/>
</dbReference>
<name>A0A0A2YE59_9PAST</name>
<evidence type="ECO:0000313" key="2">
    <source>
        <dbReference type="EMBL" id="KGQ31558.1"/>
    </source>
</evidence>
<evidence type="ECO:0000259" key="1">
    <source>
        <dbReference type="PROSITE" id="PS50943"/>
    </source>
</evidence>
<reference evidence="3 5" key="2">
    <citation type="submission" date="2023-06" db="EMBL/GenBank/DDBJ databases">
        <title>Complete Genome Sequence of Gallibacterium anatis Strain BJF12, Isolated from a chicken with diarrhea.</title>
        <authorList>
            <person name="Guo F."/>
            <person name="Bu W."/>
            <person name="Xu F."/>
            <person name="Wen T."/>
        </authorList>
    </citation>
    <scope>NUCLEOTIDE SEQUENCE [LARGE SCALE GENOMIC DNA]</scope>
    <source>
        <strain evidence="3 5">BJF12</strain>
    </source>
</reference>
<dbReference type="EMBL" id="CP126975">
    <property type="protein sequence ID" value="WIM79045.1"/>
    <property type="molecule type" value="Genomic_DNA"/>
</dbReference>
<keyword evidence="5" id="KW-1185">Reference proteome</keyword>
<dbReference type="InterPro" id="IPR010982">
    <property type="entry name" value="Lambda_DNA-bd_dom_sf"/>
</dbReference>
<dbReference type="EMBL" id="JPXS01000032">
    <property type="protein sequence ID" value="KGQ31558.1"/>
    <property type="molecule type" value="Genomic_DNA"/>
</dbReference>
<dbReference type="GO" id="GO:0003677">
    <property type="term" value="F:DNA binding"/>
    <property type="evidence" value="ECO:0007669"/>
    <property type="project" value="InterPro"/>
</dbReference>
<feature type="domain" description="HTH cro/C1-type" evidence="1">
    <location>
        <begin position="40"/>
        <end position="74"/>
    </location>
</feature>
<dbReference type="AlphaFoldDB" id="A0A0A2YE59"/>
<organism evidence="2 4">
    <name type="scientific">Gallibacterium anatis</name>
    <dbReference type="NCBI Taxonomy" id="750"/>
    <lineage>
        <taxon>Bacteria</taxon>
        <taxon>Pseudomonadati</taxon>
        <taxon>Pseudomonadota</taxon>
        <taxon>Gammaproteobacteria</taxon>
        <taxon>Pasteurellales</taxon>
        <taxon>Pasteurellaceae</taxon>
        <taxon>Gallibacterium</taxon>
    </lineage>
</organism>
<evidence type="ECO:0000313" key="4">
    <source>
        <dbReference type="Proteomes" id="UP000030526"/>
    </source>
</evidence>
<accession>A0A0A2YE59</accession>